<dbReference type="RefSeq" id="WP_133771476.1">
    <property type="nucleotide sequence ID" value="NZ_SNZR01000013.1"/>
</dbReference>
<organism evidence="2 3">
    <name type="scientific">Enterovirga rhinocerotis</name>
    <dbReference type="NCBI Taxonomy" id="1339210"/>
    <lineage>
        <taxon>Bacteria</taxon>
        <taxon>Pseudomonadati</taxon>
        <taxon>Pseudomonadota</taxon>
        <taxon>Alphaproteobacteria</taxon>
        <taxon>Hyphomicrobiales</taxon>
        <taxon>Methylobacteriaceae</taxon>
        <taxon>Enterovirga</taxon>
    </lineage>
</organism>
<proteinExistence type="inferred from homology"/>
<dbReference type="InterPro" id="IPR020904">
    <property type="entry name" value="Sc_DH/Rdtase_CS"/>
</dbReference>
<dbReference type="GO" id="GO:0016616">
    <property type="term" value="F:oxidoreductase activity, acting on the CH-OH group of donors, NAD or NADP as acceptor"/>
    <property type="evidence" value="ECO:0007669"/>
    <property type="project" value="TreeGrafter"/>
</dbReference>
<dbReference type="PROSITE" id="PS00061">
    <property type="entry name" value="ADH_SHORT"/>
    <property type="match status" value="1"/>
</dbReference>
<dbReference type="Gene3D" id="3.40.50.720">
    <property type="entry name" value="NAD(P)-binding Rossmann-like Domain"/>
    <property type="match status" value="1"/>
</dbReference>
<evidence type="ECO:0000313" key="3">
    <source>
        <dbReference type="Proteomes" id="UP000295122"/>
    </source>
</evidence>
<name>A0A4R7BWJ5_9HYPH</name>
<dbReference type="SUPFAM" id="SSF51735">
    <property type="entry name" value="NAD(P)-binding Rossmann-fold domains"/>
    <property type="match status" value="1"/>
</dbReference>
<dbReference type="PANTHER" id="PTHR42760">
    <property type="entry name" value="SHORT-CHAIN DEHYDROGENASES/REDUCTASES FAMILY MEMBER"/>
    <property type="match status" value="1"/>
</dbReference>
<dbReference type="PRINTS" id="PR00081">
    <property type="entry name" value="GDHRDH"/>
</dbReference>
<accession>A0A4R7BWJ5</accession>
<dbReference type="InterPro" id="IPR036291">
    <property type="entry name" value="NAD(P)-bd_dom_sf"/>
</dbReference>
<keyword evidence="3" id="KW-1185">Reference proteome</keyword>
<dbReference type="EMBL" id="SNZR01000013">
    <property type="protein sequence ID" value="TDR90244.1"/>
    <property type="molecule type" value="Genomic_DNA"/>
</dbReference>
<dbReference type="FunFam" id="3.40.50.720:FF:000084">
    <property type="entry name" value="Short-chain dehydrogenase reductase"/>
    <property type="match status" value="1"/>
</dbReference>
<dbReference type="Proteomes" id="UP000295122">
    <property type="component" value="Unassembled WGS sequence"/>
</dbReference>
<dbReference type="InterPro" id="IPR002347">
    <property type="entry name" value="SDR_fam"/>
</dbReference>
<comment type="caution">
    <text evidence="2">The sequence shown here is derived from an EMBL/GenBank/DDBJ whole genome shotgun (WGS) entry which is preliminary data.</text>
</comment>
<dbReference type="OrthoDB" id="7568484at2"/>
<evidence type="ECO:0000313" key="2">
    <source>
        <dbReference type="EMBL" id="TDR90244.1"/>
    </source>
</evidence>
<gene>
    <name evidence="2" type="ORF">EV668_3086</name>
</gene>
<sequence length="257" mass="26431">MNAISSETFRLDGKTIVVTGAGGGIGTAISTAFAAAGARVACLDRETPQATVDAIAAEKGQALGFACDVTDQTQVYATIQTIVAHWGGLHGLVNGASNDDPSGSIVELSPKHWSAVFDVHVTGAYHMSRAALPHIIASGGGSIVHIASQMGHVGARGRPAYCAAKGALIQLAKAMALDHADQGVRVNSLSPGAIETRRLVLRHGDMESAKDYNASKHALGRIGQPHEIAAAALYLMSDASSFMTGTDLLVDGGYTAM</sequence>
<dbReference type="Pfam" id="PF13561">
    <property type="entry name" value="adh_short_C2"/>
    <property type="match status" value="1"/>
</dbReference>
<reference evidence="2 3" key="1">
    <citation type="submission" date="2019-03" db="EMBL/GenBank/DDBJ databases">
        <title>Genomic Encyclopedia of Type Strains, Phase IV (KMG-IV): sequencing the most valuable type-strain genomes for metagenomic binning, comparative biology and taxonomic classification.</title>
        <authorList>
            <person name="Goeker M."/>
        </authorList>
    </citation>
    <scope>NUCLEOTIDE SEQUENCE [LARGE SCALE GENOMIC DNA]</scope>
    <source>
        <strain evidence="2 3">DSM 25903</strain>
    </source>
</reference>
<dbReference type="AlphaFoldDB" id="A0A4R7BWJ5"/>
<evidence type="ECO:0000256" key="1">
    <source>
        <dbReference type="ARBA" id="ARBA00006484"/>
    </source>
</evidence>
<dbReference type="CDD" id="cd05233">
    <property type="entry name" value="SDR_c"/>
    <property type="match status" value="1"/>
</dbReference>
<protein>
    <submittedName>
        <fullName evidence="2">NAD(P)-dependent dehydrogenase (Short-subunit alcohol dehydrogenase family)</fullName>
    </submittedName>
</protein>
<comment type="similarity">
    <text evidence="1">Belongs to the short-chain dehydrogenases/reductases (SDR) family.</text>
</comment>